<keyword evidence="3" id="KW-1185">Reference proteome</keyword>
<dbReference type="Gene3D" id="2.160.20.80">
    <property type="entry name" value="E3 ubiquitin-protein ligase SopA"/>
    <property type="match status" value="1"/>
</dbReference>
<dbReference type="InterPro" id="IPR001646">
    <property type="entry name" value="5peptide_repeat"/>
</dbReference>
<dbReference type="KEGG" id="mis:MICPUN_108203"/>
<name>C1E5F6_MICCC</name>
<evidence type="ECO:0000313" key="2">
    <source>
        <dbReference type="EMBL" id="ACO63620.1"/>
    </source>
</evidence>
<dbReference type="GeneID" id="8243280"/>
<evidence type="ECO:0000256" key="1">
    <source>
        <dbReference type="ARBA" id="ARBA00022737"/>
    </source>
</evidence>
<dbReference type="OrthoDB" id="9989223at2759"/>
<dbReference type="PANTHER" id="PTHR47485:SF1">
    <property type="entry name" value="THYLAKOID LUMENAL 17.4 KDA PROTEIN, CHLOROPLASTIC"/>
    <property type="match status" value="1"/>
</dbReference>
<dbReference type="InParanoid" id="C1E5F6"/>
<dbReference type="PANTHER" id="PTHR47485">
    <property type="entry name" value="THYLAKOID LUMENAL 17.4 KDA PROTEIN, CHLOROPLASTIC"/>
    <property type="match status" value="1"/>
</dbReference>
<gene>
    <name evidence="2" type="ORF">MICPUN_108203</name>
</gene>
<evidence type="ECO:0008006" key="4">
    <source>
        <dbReference type="Google" id="ProtNLM"/>
    </source>
</evidence>
<dbReference type="AlphaFoldDB" id="C1E5F6"/>
<proteinExistence type="predicted"/>
<dbReference type="Proteomes" id="UP000002009">
    <property type="component" value="Chromosome 5"/>
</dbReference>
<dbReference type="OMA" id="DIGRICE"/>
<accession>C1E5F6</accession>
<protein>
    <recommendedName>
        <fullName evidence="4">Pentapeptide repeat-containing protein</fullName>
    </recommendedName>
</protein>
<keyword evidence="1" id="KW-0677">Repeat</keyword>
<dbReference type="eggNOG" id="ENOG502S2YM">
    <property type="taxonomic scope" value="Eukaryota"/>
</dbReference>
<organism evidence="2 3">
    <name type="scientific">Micromonas commoda (strain RCC299 / NOUM17 / CCMP2709)</name>
    <name type="common">Picoplanktonic green alga</name>
    <dbReference type="NCBI Taxonomy" id="296587"/>
    <lineage>
        <taxon>Eukaryota</taxon>
        <taxon>Viridiplantae</taxon>
        <taxon>Chlorophyta</taxon>
        <taxon>Mamiellophyceae</taxon>
        <taxon>Mamiellales</taxon>
        <taxon>Mamiellaceae</taxon>
        <taxon>Micromonas</taxon>
    </lineage>
</organism>
<dbReference type="Pfam" id="PF00805">
    <property type="entry name" value="Pentapeptide"/>
    <property type="match status" value="2"/>
</dbReference>
<dbReference type="RefSeq" id="XP_002502362.1">
    <property type="nucleotide sequence ID" value="XM_002502316.1"/>
</dbReference>
<evidence type="ECO:0000313" key="3">
    <source>
        <dbReference type="Proteomes" id="UP000002009"/>
    </source>
</evidence>
<dbReference type="SUPFAM" id="SSF141571">
    <property type="entry name" value="Pentapeptide repeat-like"/>
    <property type="match status" value="1"/>
</dbReference>
<reference evidence="2 3" key="1">
    <citation type="journal article" date="2009" name="Science">
        <title>Green evolution and dynamic adaptations revealed by genomes of the marine picoeukaryotes Micromonas.</title>
        <authorList>
            <person name="Worden A.Z."/>
            <person name="Lee J.H."/>
            <person name="Mock T."/>
            <person name="Rouze P."/>
            <person name="Simmons M.P."/>
            <person name="Aerts A.L."/>
            <person name="Allen A.E."/>
            <person name="Cuvelier M.L."/>
            <person name="Derelle E."/>
            <person name="Everett M.V."/>
            <person name="Foulon E."/>
            <person name="Grimwood J."/>
            <person name="Gundlach H."/>
            <person name="Henrissat B."/>
            <person name="Napoli C."/>
            <person name="McDonald S.M."/>
            <person name="Parker M.S."/>
            <person name="Rombauts S."/>
            <person name="Salamov A."/>
            <person name="Von Dassow P."/>
            <person name="Badger J.H."/>
            <person name="Coutinho P.M."/>
            <person name="Demir E."/>
            <person name="Dubchak I."/>
            <person name="Gentemann C."/>
            <person name="Eikrem W."/>
            <person name="Gready J.E."/>
            <person name="John U."/>
            <person name="Lanier W."/>
            <person name="Lindquist E.A."/>
            <person name="Lucas S."/>
            <person name="Mayer K.F."/>
            <person name="Moreau H."/>
            <person name="Not F."/>
            <person name="Otillar R."/>
            <person name="Panaud O."/>
            <person name="Pangilinan J."/>
            <person name="Paulsen I."/>
            <person name="Piegu B."/>
            <person name="Poliakov A."/>
            <person name="Robbens S."/>
            <person name="Schmutz J."/>
            <person name="Toulza E."/>
            <person name="Wyss T."/>
            <person name="Zelensky A."/>
            <person name="Zhou K."/>
            <person name="Armbrust E.V."/>
            <person name="Bhattacharya D."/>
            <person name="Goodenough U.W."/>
            <person name="Van de Peer Y."/>
            <person name="Grigoriev I.V."/>
        </authorList>
    </citation>
    <scope>NUCLEOTIDE SEQUENCE [LARGE SCALE GENOMIC DNA]</scope>
    <source>
        <strain evidence="3">RCC299 / NOUM17</strain>
    </source>
</reference>
<dbReference type="EMBL" id="CP001326">
    <property type="protein sequence ID" value="ACO63620.1"/>
    <property type="molecule type" value="Genomic_DNA"/>
</dbReference>
<sequence length="189" mass="19287">MVAGALTLTSCGPAAAEAGQKPPPVIDMPGGCTLEALDLFKDTRAKFSLEVGTGALPEAVLDLGGCDYSGQDLSGKILSGVIATGANFSNATLVGAEMSRAKGQDAIFTGADMRSVNAYEVNFGGSDLTNVDFDNAILTNARFGKGKGGEWAKLGGANWEGALLSSSDAQRVCENPTVDDYGKAILGCK</sequence>